<evidence type="ECO:0000256" key="2">
    <source>
        <dbReference type="ARBA" id="ARBA00012438"/>
    </source>
</evidence>
<evidence type="ECO:0000256" key="3">
    <source>
        <dbReference type="ARBA" id="ARBA00022553"/>
    </source>
</evidence>
<dbReference type="Pfam" id="PF00072">
    <property type="entry name" value="Response_reg"/>
    <property type="match status" value="1"/>
</dbReference>
<dbReference type="SMART" id="SM00388">
    <property type="entry name" value="HisKA"/>
    <property type="match status" value="1"/>
</dbReference>
<feature type="domain" description="Histidine kinase" evidence="5">
    <location>
        <begin position="134"/>
        <end position="341"/>
    </location>
</feature>
<dbReference type="PANTHER" id="PTHR43065">
    <property type="entry name" value="SENSOR HISTIDINE KINASE"/>
    <property type="match status" value="1"/>
</dbReference>
<feature type="modified residue" description="4-aspartylphosphate" evidence="4">
    <location>
        <position position="408"/>
    </location>
</feature>
<evidence type="ECO:0000256" key="1">
    <source>
        <dbReference type="ARBA" id="ARBA00000085"/>
    </source>
</evidence>
<keyword evidence="7" id="KW-0808">Transferase</keyword>
<proteinExistence type="predicted"/>
<dbReference type="STRING" id="938405.SAMN02927895_02069"/>
<dbReference type="InterPro" id="IPR001789">
    <property type="entry name" value="Sig_transdc_resp-reg_receiver"/>
</dbReference>
<dbReference type="InterPro" id="IPR003594">
    <property type="entry name" value="HATPase_dom"/>
</dbReference>
<dbReference type="EMBL" id="FMZX01000002">
    <property type="protein sequence ID" value="SDC78220.1"/>
    <property type="molecule type" value="Genomic_DNA"/>
</dbReference>
<comment type="catalytic activity">
    <reaction evidence="1">
        <text>ATP + protein L-histidine = ADP + protein N-phospho-L-histidine.</text>
        <dbReference type="EC" id="2.7.13.3"/>
    </reaction>
</comment>
<dbReference type="SUPFAM" id="SSF55785">
    <property type="entry name" value="PYP-like sensor domain (PAS domain)"/>
    <property type="match status" value="1"/>
</dbReference>
<dbReference type="Gene3D" id="3.30.450.20">
    <property type="entry name" value="PAS domain"/>
    <property type="match status" value="1"/>
</dbReference>
<dbReference type="Proteomes" id="UP000198925">
    <property type="component" value="Unassembled WGS sequence"/>
</dbReference>
<protein>
    <recommendedName>
        <fullName evidence="2">histidine kinase</fullName>
        <ecNumber evidence="2">2.7.13.3</ecNumber>
    </recommendedName>
</protein>
<dbReference type="CDD" id="cd00130">
    <property type="entry name" value="PAS"/>
    <property type="match status" value="1"/>
</dbReference>
<dbReference type="CDD" id="cd00082">
    <property type="entry name" value="HisKA"/>
    <property type="match status" value="1"/>
</dbReference>
<dbReference type="Gene3D" id="1.10.287.130">
    <property type="match status" value="1"/>
</dbReference>
<feature type="domain" description="Response regulatory" evidence="6">
    <location>
        <begin position="358"/>
        <end position="472"/>
    </location>
</feature>
<dbReference type="PROSITE" id="PS50109">
    <property type="entry name" value="HIS_KIN"/>
    <property type="match status" value="1"/>
</dbReference>
<dbReference type="SMART" id="SM00387">
    <property type="entry name" value="HATPase_c"/>
    <property type="match status" value="1"/>
</dbReference>
<dbReference type="AlphaFoldDB" id="A0A1G6PD96"/>
<evidence type="ECO:0000259" key="5">
    <source>
        <dbReference type="PROSITE" id="PS50109"/>
    </source>
</evidence>
<evidence type="ECO:0000259" key="6">
    <source>
        <dbReference type="PROSITE" id="PS50110"/>
    </source>
</evidence>
<dbReference type="InterPro" id="IPR036097">
    <property type="entry name" value="HisK_dim/P_sf"/>
</dbReference>
<sequence>MPDRRAAQRAASFQCLFGGTPDGMALLDSSGAILAANPALERLAGGEALRGLPATRLLAPADRPALAALLAGSGQRDLRARPAGSGLGAWSLTSELLAGGGRLLRVLDHGEGDRAEVPAVNASRLEMLGRLTGGIVHDVNNLLGIIRGAAEAVRTLGLPPAGEAEVKGIEDAARRGAVLIAELLALVRPQKAAPCSIVLDAAIEALAPLLRRLVGKAVRLELLPGAAGLAVRLGPEQLDRLLMNLAVNAGEAMAEGGCLTIATRQAPGEAVLEVRDTGCGIPPEALPHIFDPFFTTRATEGGTGLGLATVRDIVGAAGGRVVVESRRGQGTCFRIHLPRLEAPVEAAPRPAPTGEAGPILLVEDEAVLRRLAEHVLSRQGQVPLLAESAEAALDLLERSPPPGLLVSDISLPGMDGRELARRLRLRWPHLPVVLASGYGSAGLRAELAAEGFHLLAKPYGSAELMAALEAVRRVPVTV</sequence>
<name>A0A1G6PD96_9PROT</name>
<dbReference type="PANTHER" id="PTHR43065:SF42">
    <property type="entry name" value="TWO-COMPONENT SENSOR PPRA"/>
    <property type="match status" value="1"/>
</dbReference>
<dbReference type="InterPro" id="IPR000014">
    <property type="entry name" value="PAS"/>
</dbReference>
<organism evidence="7 8">
    <name type="scientific">Belnapia rosea</name>
    <dbReference type="NCBI Taxonomy" id="938405"/>
    <lineage>
        <taxon>Bacteria</taxon>
        <taxon>Pseudomonadati</taxon>
        <taxon>Pseudomonadota</taxon>
        <taxon>Alphaproteobacteria</taxon>
        <taxon>Acetobacterales</taxon>
        <taxon>Roseomonadaceae</taxon>
        <taxon>Belnapia</taxon>
    </lineage>
</organism>
<dbReference type="InterPro" id="IPR003661">
    <property type="entry name" value="HisK_dim/P_dom"/>
</dbReference>
<dbReference type="Gene3D" id="3.30.565.10">
    <property type="entry name" value="Histidine kinase-like ATPase, C-terminal domain"/>
    <property type="match status" value="1"/>
</dbReference>
<evidence type="ECO:0000256" key="4">
    <source>
        <dbReference type="PROSITE-ProRule" id="PRU00169"/>
    </source>
</evidence>
<dbReference type="SMART" id="SM00091">
    <property type="entry name" value="PAS"/>
    <property type="match status" value="1"/>
</dbReference>
<dbReference type="InterPro" id="IPR036890">
    <property type="entry name" value="HATPase_C_sf"/>
</dbReference>
<dbReference type="Pfam" id="PF02518">
    <property type="entry name" value="HATPase_c"/>
    <property type="match status" value="1"/>
</dbReference>
<evidence type="ECO:0000313" key="8">
    <source>
        <dbReference type="Proteomes" id="UP000198925"/>
    </source>
</evidence>
<keyword evidence="3 4" id="KW-0597">Phosphoprotein</keyword>
<keyword evidence="7" id="KW-0418">Kinase</keyword>
<dbReference type="PRINTS" id="PR00344">
    <property type="entry name" value="BCTRLSENSOR"/>
</dbReference>
<dbReference type="SUPFAM" id="SSF55874">
    <property type="entry name" value="ATPase domain of HSP90 chaperone/DNA topoisomerase II/histidine kinase"/>
    <property type="match status" value="1"/>
</dbReference>
<evidence type="ECO:0000313" key="7">
    <source>
        <dbReference type="EMBL" id="SDC78220.1"/>
    </source>
</evidence>
<reference evidence="7 8" key="1">
    <citation type="submission" date="2016-10" db="EMBL/GenBank/DDBJ databases">
        <authorList>
            <person name="de Groot N.N."/>
        </authorList>
    </citation>
    <scope>NUCLEOTIDE SEQUENCE [LARGE SCALE GENOMIC DNA]</scope>
    <source>
        <strain evidence="7 8">CPCC 100156</strain>
    </source>
</reference>
<gene>
    <name evidence="7" type="ORF">SAMN04487779_1002351</name>
</gene>
<dbReference type="EC" id="2.7.13.3" evidence="2"/>
<dbReference type="RefSeq" id="WP_176849434.1">
    <property type="nucleotide sequence ID" value="NZ_FMZX01000002.1"/>
</dbReference>
<dbReference type="SUPFAM" id="SSF52172">
    <property type="entry name" value="CheY-like"/>
    <property type="match status" value="1"/>
</dbReference>
<keyword evidence="8" id="KW-1185">Reference proteome</keyword>
<dbReference type="InterPro" id="IPR005467">
    <property type="entry name" value="His_kinase_dom"/>
</dbReference>
<dbReference type="InterPro" id="IPR011006">
    <property type="entry name" value="CheY-like_superfamily"/>
</dbReference>
<dbReference type="InterPro" id="IPR035965">
    <property type="entry name" value="PAS-like_dom_sf"/>
</dbReference>
<dbReference type="SMART" id="SM00448">
    <property type="entry name" value="REC"/>
    <property type="match status" value="1"/>
</dbReference>
<dbReference type="SUPFAM" id="SSF47384">
    <property type="entry name" value="Homodimeric domain of signal transducing histidine kinase"/>
    <property type="match status" value="1"/>
</dbReference>
<dbReference type="PROSITE" id="PS50110">
    <property type="entry name" value="RESPONSE_REGULATORY"/>
    <property type="match status" value="1"/>
</dbReference>
<accession>A0A1G6PD96</accession>
<dbReference type="GO" id="GO:0000155">
    <property type="term" value="F:phosphorelay sensor kinase activity"/>
    <property type="evidence" value="ECO:0007669"/>
    <property type="project" value="InterPro"/>
</dbReference>
<dbReference type="Gene3D" id="3.40.50.2300">
    <property type="match status" value="1"/>
</dbReference>
<dbReference type="CDD" id="cd00075">
    <property type="entry name" value="HATPase"/>
    <property type="match status" value="1"/>
</dbReference>
<dbReference type="InterPro" id="IPR004358">
    <property type="entry name" value="Sig_transdc_His_kin-like_C"/>
</dbReference>